<reference evidence="5" key="1">
    <citation type="submission" date="2022-01" db="EMBL/GenBank/DDBJ databases">
        <authorList>
            <person name="Jo J.-H."/>
            <person name="Im W.-T."/>
        </authorList>
    </citation>
    <scope>NUCLEOTIDE SEQUENCE</scope>
    <source>
        <strain evidence="5">NA20</strain>
    </source>
</reference>
<dbReference type="InterPro" id="IPR036390">
    <property type="entry name" value="WH_DNA-bd_sf"/>
</dbReference>
<comment type="caution">
    <text evidence="5">The sequence shown here is derived from an EMBL/GenBank/DDBJ whole genome shotgun (WGS) entry which is preliminary data.</text>
</comment>
<dbReference type="PANTHER" id="PTHR33204">
    <property type="entry name" value="TRANSCRIPTIONAL REGULATOR, MARR FAMILY"/>
    <property type="match status" value="1"/>
</dbReference>
<dbReference type="PANTHER" id="PTHR33204:SF37">
    <property type="entry name" value="HTH-TYPE TRANSCRIPTIONAL REGULATOR YODB"/>
    <property type="match status" value="1"/>
</dbReference>
<gene>
    <name evidence="5" type="ORF">LZZ85_01445</name>
</gene>
<dbReference type="EMBL" id="JAKLTR010000001">
    <property type="protein sequence ID" value="MCG2612916.1"/>
    <property type="molecule type" value="Genomic_DNA"/>
</dbReference>
<protein>
    <submittedName>
        <fullName evidence="5">Helix-turn-helix transcriptional regulator</fullName>
    </submittedName>
</protein>
<organism evidence="5 6">
    <name type="scientific">Terrimonas ginsenosidimutans</name>
    <dbReference type="NCBI Taxonomy" id="2908004"/>
    <lineage>
        <taxon>Bacteria</taxon>
        <taxon>Pseudomonadati</taxon>
        <taxon>Bacteroidota</taxon>
        <taxon>Chitinophagia</taxon>
        <taxon>Chitinophagales</taxon>
        <taxon>Chitinophagaceae</taxon>
        <taxon>Terrimonas</taxon>
    </lineage>
</organism>
<dbReference type="Proteomes" id="UP001165367">
    <property type="component" value="Unassembled WGS sequence"/>
</dbReference>
<sequence length="125" mass="14383">MRKTSSTNFQNQAYLEEKCALNELIYLLSKRWITEVLFSIESGNVRFSSLKEDLRFISDNILADRLKLLEQHKLITRNDHGPEVSSRIEYSLTESGYQLSDQLDLLCKFATGNIYFPSKAAALTE</sequence>
<keyword evidence="3" id="KW-0804">Transcription</keyword>
<keyword evidence="2" id="KW-0238">DNA-binding</keyword>
<name>A0ABS9KKR8_9BACT</name>
<dbReference type="InterPro" id="IPR002577">
    <property type="entry name" value="HTH_HxlR"/>
</dbReference>
<accession>A0ABS9KKR8</accession>
<evidence type="ECO:0000256" key="2">
    <source>
        <dbReference type="ARBA" id="ARBA00023125"/>
    </source>
</evidence>
<dbReference type="InterPro" id="IPR036388">
    <property type="entry name" value="WH-like_DNA-bd_sf"/>
</dbReference>
<evidence type="ECO:0000256" key="3">
    <source>
        <dbReference type="ARBA" id="ARBA00023163"/>
    </source>
</evidence>
<dbReference type="Gene3D" id="1.10.10.10">
    <property type="entry name" value="Winged helix-like DNA-binding domain superfamily/Winged helix DNA-binding domain"/>
    <property type="match status" value="1"/>
</dbReference>
<dbReference type="PROSITE" id="PS51118">
    <property type="entry name" value="HTH_HXLR"/>
    <property type="match status" value="1"/>
</dbReference>
<dbReference type="SUPFAM" id="SSF46785">
    <property type="entry name" value="Winged helix' DNA-binding domain"/>
    <property type="match status" value="1"/>
</dbReference>
<evidence type="ECO:0000313" key="5">
    <source>
        <dbReference type="EMBL" id="MCG2612916.1"/>
    </source>
</evidence>
<evidence type="ECO:0000313" key="6">
    <source>
        <dbReference type="Proteomes" id="UP001165367"/>
    </source>
</evidence>
<feature type="domain" description="HTH hxlR-type" evidence="4">
    <location>
        <begin position="19"/>
        <end position="118"/>
    </location>
</feature>
<dbReference type="Pfam" id="PF01638">
    <property type="entry name" value="HxlR"/>
    <property type="match status" value="1"/>
</dbReference>
<dbReference type="RefSeq" id="WP_237868142.1">
    <property type="nucleotide sequence ID" value="NZ_JAKLTR010000001.1"/>
</dbReference>
<proteinExistence type="predicted"/>
<evidence type="ECO:0000259" key="4">
    <source>
        <dbReference type="PROSITE" id="PS51118"/>
    </source>
</evidence>
<keyword evidence="1" id="KW-0805">Transcription regulation</keyword>
<keyword evidence="6" id="KW-1185">Reference proteome</keyword>
<evidence type="ECO:0000256" key="1">
    <source>
        <dbReference type="ARBA" id="ARBA00023015"/>
    </source>
</evidence>